<dbReference type="EC" id="3.6.1.27" evidence="4"/>
<dbReference type="Proteomes" id="UP000650477">
    <property type="component" value="Unassembled WGS sequence"/>
</dbReference>
<dbReference type="InterPro" id="IPR033879">
    <property type="entry name" value="UPP_Pase"/>
</dbReference>
<dbReference type="GO" id="GO:0050380">
    <property type="term" value="F:undecaprenyl-diphosphatase activity"/>
    <property type="evidence" value="ECO:0007669"/>
    <property type="project" value="UniProtKB-EC"/>
</dbReference>
<dbReference type="Pfam" id="PF01569">
    <property type="entry name" value="PAP2"/>
    <property type="match status" value="1"/>
</dbReference>
<dbReference type="InterPro" id="IPR000326">
    <property type="entry name" value="PAP2/HPO"/>
</dbReference>
<evidence type="ECO:0000259" key="2">
    <source>
        <dbReference type="SMART" id="SM00014"/>
    </source>
</evidence>
<dbReference type="AlphaFoldDB" id="A0A2C5SZG6"/>
<keyword evidence="1" id="KW-0812">Transmembrane</keyword>
<comment type="caution">
    <text evidence="3">The sequence shown here is derived from an EMBL/GenBank/DDBJ whole genome shotgun (WGS) entry which is preliminary data.</text>
</comment>
<sequence>MLENLNHSLFLLINATPETSHAMIIAATFAAKYLVLLFPVVAAGFWLRGTPENMVRQRRAVCKSAIALLIGFAASWIIGTLWPHARPFAEPFGHSFLDHAPTASFPSNHGIIVFTFALGCLFWCNVRAGLLLMIPALIVVWSRVFLGVHWPVDMLGAFITVLIACALTELLWSLFGPALQNRLQVLYRHCFAMPIRKGWVQG</sequence>
<reference evidence="3" key="1">
    <citation type="submission" date="2017-12" db="EMBL/GenBank/DDBJ databases">
        <title>Genome sequencing and analysis.</title>
        <authorList>
            <person name="Huang Y.-T."/>
        </authorList>
    </citation>
    <scope>NUCLEOTIDE SEQUENCE</scope>
    <source>
        <strain evidence="3">VGH116</strain>
    </source>
</reference>
<evidence type="ECO:0000313" key="4">
    <source>
        <dbReference type="EMBL" id="MDS0897642.1"/>
    </source>
</evidence>
<feature type="transmembrane region" description="Helical" evidence="1">
    <location>
        <begin position="20"/>
        <end position="46"/>
    </location>
</feature>
<feature type="transmembrane region" description="Helical" evidence="1">
    <location>
        <begin position="66"/>
        <end position="85"/>
    </location>
</feature>
<dbReference type="RefSeq" id="WP_004241735.1">
    <property type="nucleotide sequence ID" value="NZ_ABGYJJ040000001.1"/>
</dbReference>
<dbReference type="GO" id="GO:0005886">
    <property type="term" value="C:plasma membrane"/>
    <property type="evidence" value="ECO:0007669"/>
    <property type="project" value="InterPro"/>
</dbReference>
<dbReference type="InterPro" id="IPR036938">
    <property type="entry name" value="PAP2/HPO_sf"/>
</dbReference>
<keyword evidence="1" id="KW-0472">Membrane</keyword>
<dbReference type="CDD" id="cd03385">
    <property type="entry name" value="PAP2_BcrC_like"/>
    <property type="match status" value="1"/>
</dbReference>
<feature type="transmembrane region" description="Helical" evidence="1">
    <location>
        <begin position="130"/>
        <end position="148"/>
    </location>
</feature>
<name>A0A2C5SZG6_MORMO</name>
<reference evidence="4" key="2">
    <citation type="submission" date="2023-02" db="EMBL/GenBank/DDBJ databases">
        <title>Detection, antimicrobial susceptibility and genomic characterization of NDM-producing species of Morganellaceae, Yersiniaceae, and Enterobacteriaceae other than Klebsiella.</title>
        <authorList>
            <person name="Camargo C.H."/>
            <person name="Sacchi C.T."/>
            <person name="Campos K.R."/>
        </authorList>
    </citation>
    <scope>NUCLEOTIDE SEQUENCE</scope>
    <source>
        <strain evidence="4">1189_21</strain>
    </source>
</reference>
<dbReference type="EMBL" id="JAPKIY010000010">
    <property type="protein sequence ID" value="MDS0897642.1"/>
    <property type="molecule type" value="Genomic_DNA"/>
</dbReference>
<proteinExistence type="predicted"/>
<dbReference type="SUPFAM" id="SSF48317">
    <property type="entry name" value="Acid phosphatase/Vanadium-dependent haloperoxidase"/>
    <property type="match status" value="1"/>
</dbReference>
<dbReference type="Gene3D" id="1.20.144.10">
    <property type="entry name" value="Phosphatidic acid phosphatase type 2/haloperoxidase"/>
    <property type="match status" value="1"/>
</dbReference>
<gene>
    <name evidence="4" type="primary">ybjG</name>
    <name evidence="3" type="ORF">CYG68_04085</name>
    <name evidence="4" type="ORF">OSC06_06630</name>
</gene>
<accession>A0A2C5SZG6</accession>
<evidence type="ECO:0000256" key="1">
    <source>
        <dbReference type="SAM" id="Phobius"/>
    </source>
</evidence>
<evidence type="ECO:0000313" key="3">
    <source>
        <dbReference type="EMBL" id="MBE8611596.1"/>
    </source>
</evidence>
<evidence type="ECO:0000313" key="5">
    <source>
        <dbReference type="Proteomes" id="UP000650477"/>
    </source>
</evidence>
<dbReference type="NCBIfam" id="NF008813">
    <property type="entry name" value="PRK11837.1"/>
    <property type="match status" value="1"/>
</dbReference>
<feature type="transmembrane region" description="Helical" evidence="1">
    <location>
        <begin position="154"/>
        <end position="175"/>
    </location>
</feature>
<dbReference type="GeneID" id="93361190"/>
<dbReference type="Proteomes" id="UP001182247">
    <property type="component" value="Unassembled WGS sequence"/>
</dbReference>
<dbReference type="EMBL" id="PKLF01000003">
    <property type="protein sequence ID" value="MBE8611596.1"/>
    <property type="molecule type" value="Genomic_DNA"/>
</dbReference>
<feature type="domain" description="Phosphatidic acid phosphatase type 2/haloperoxidase" evidence="2">
    <location>
        <begin position="61"/>
        <end position="169"/>
    </location>
</feature>
<keyword evidence="1" id="KW-1133">Transmembrane helix</keyword>
<keyword evidence="4" id="KW-0378">Hydrolase</keyword>
<dbReference type="SMART" id="SM00014">
    <property type="entry name" value="acidPPc"/>
    <property type="match status" value="1"/>
</dbReference>
<feature type="transmembrane region" description="Helical" evidence="1">
    <location>
        <begin position="105"/>
        <end position="123"/>
    </location>
</feature>
<protein>
    <submittedName>
        <fullName evidence="3">Undecaprenyl-diphosphate phosphatase</fullName>
        <ecNumber evidence="4">3.6.1.27</ecNumber>
    </submittedName>
</protein>
<organism evidence="3 5">
    <name type="scientific">Morganella morganii</name>
    <name type="common">Proteus morganii</name>
    <dbReference type="NCBI Taxonomy" id="582"/>
    <lineage>
        <taxon>Bacteria</taxon>
        <taxon>Pseudomonadati</taxon>
        <taxon>Pseudomonadota</taxon>
        <taxon>Gammaproteobacteria</taxon>
        <taxon>Enterobacterales</taxon>
        <taxon>Morganellaceae</taxon>
        <taxon>Morganella</taxon>
    </lineage>
</organism>